<keyword evidence="10" id="KW-0812">Transmembrane</keyword>
<evidence type="ECO:0000256" key="9">
    <source>
        <dbReference type="ARBA" id="ARBA00023012"/>
    </source>
</evidence>
<evidence type="ECO:0000256" key="4">
    <source>
        <dbReference type="ARBA" id="ARBA00022553"/>
    </source>
</evidence>
<dbReference type="Pfam" id="PF00512">
    <property type="entry name" value="HisKA"/>
    <property type="match status" value="1"/>
</dbReference>
<comment type="caution">
    <text evidence="12">The sequence shown here is derived from an EMBL/GenBank/DDBJ whole genome shotgun (WGS) entry which is preliminary data.</text>
</comment>
<dbReference type="InterPro" id="IPR036890">
    <property type="entry name" value="HATPase_C_sf"/>
</dbReference>
<dbReference type="EMBL" id="JAPYKS010000024">
    <property type="protein sequence ID" value="MEI9412221.1"/>
    <property type="molecule type" value="Genomic_DNA"/>
</dbReference>
<feature type="domain" description="Histidine kinase" evidence="11">
    <location>
        <begin position="174"/>
        <end position="319"/>
    </location>
</feature>
<evidence type="ECO:0000256" key="6">
    <source>
        <dbReference type="ARBA" id="ARBA00022741"/>
    </source>
</evidence>
<dbReference type="CDD" id="cd00082">
    <property type="entry name" value="HisKA"/>
    <property type="match status" value="1"/>
</dbReference>
<name>A0ABU8L2L8_9HYPH</name>
<protein>
    <recommendedName>
        <fullName evidence="3">histidine kinase</fullName>
        <ecNumber evidence="3">2.7.13.3</ecNumber>
    </recommendedName>
</protein>
<evidence type="ECO:0000259" key="11">
    <source>
        <dbReference type="PROSITE" id="PS50109"/>
    </source>
</evidence>
<evidence type="ECO:0000313" key="12">
    <source>
        <dbReference type="EMBL" id="MEI9412221.1"/>
    </source>
</evidence>
<keyword evidence="9" id="KW-0902">Two-component regulatory system</keyword>
<keyword evidence="7 12" id="KW-0418">Kinase</keyword>
<keyword evidence="8" id="KW-0067">ATP-binding</keyword>
<keyword evidence="6" id="KW-0547">Nucleotide-binding</keyword>
<evidence type="ECO:0000256" key="5">
    <source>
        <dbReference type="ARBA" id="ARBA00022679"/>
    </source>
</evidence>
<dbReference type="InterPro" id="IPR050428">
    <property type="entry name" value="TCS_sensor_his_kinase"/>
</dbReference>
<dbReference type="GO" id="GO:0016301">
    <property type="term" value="F:kinase activity"/>
    <property type="evidence" value="ECO:0007669"/>
    <property type="project" value="UniProtKB-KW"/>
</dbReference>
<comment type="subcellular location">
    <subcellularLocation>
        <location evidence="2">Membrane</location>
        <topology evidence="2">Multi-pass membrane protein</topology>
    </subcellularLocation>
</comment>
<gene>
    <name evidence="12" type="ORF">O7A60_26190</name>
</gene>
<dbReference type="SUPFAM" id="SSF55874">
    <property type="entry name" value="ATPase domain of HSP90 chaperone/DNA topoisomerase II/histidine kinase"/>
    <property type="match status" value="1"/>
</dbReference>
<keyword evidence="10" id="KW-0472">Membrane</keyword>
<evidence type="ECO:0000313" key="13">
    <source>
        <dbReference type="Proteomes" id="UP001387293"/>
    </source>
</evidence>
<organism evidence="12 13">
    <name type="scientific">Mesorhizobium salmacidum</name>
    <dbReference type="NCBI Taxonomy" id="3015171"/>
    <lineage>
        <taxon>Bacteria</taxon>
        <taxon>Pseudomonadati</taxon>
        <taxon>Pseudomonadota</taxon>
        <taxon>Alphaproteobacteria</taxon>
        <taxon>Hyphomicrobiales</taxon>
        <taxon>Phyllobacteriaceae</taxon>
        <taxon>Mesorhizobium</taxon>
    </lineage>
</organism>
<dbReference type="PANTHER" id="PTHR45436:SF14">
    <property type="entry name" value="SENSOR PROTEIN QSEC"/>
    <property type="match status" value="1"/>
</dbReference>
<evidence type="ECO:0000256" key="8">
    <source>
        <dbReference type="ARBA" id="ARBA00022840"/>
    </source>
</evidence>
<dbReference type="SMART" id="SM00388">
    <property type="entry name" value="HisKA"/>
    <property type="match status" value="1"/>
</dbReference>
<reference evidence="12 13" key="1">
    <citation type="submission" date="2022-12" db="EMBL/GenBank/DDBJ databases">
        <authorList>
            <person name="Muema E."/>
        </authorList>
    </citation>
    <scope>NUCLEOTIDE SEQUENCE [LARGE SCALE GENOMIC DNA]</scope>
    <source>
        <strain evidence="13">1326</strain>
    </source>
</reference>
<keyword evidence="5" id="KW-0808">Transferase</keyword>
<dbReference type="Gene3D" id="1.10.287.130">
    <property type="match status" value="1"/>
</dbReference>
<comment type="catalytic activity">
    <reaction evidence="1">
        <text>ATP + protein L-histidine = ADP + protein N-phospho-L-histidine.</text>
        <dbReference type="EC" id="2.7.13.3"/>
    </reaction>
</comment>
<dbReference type="InterPro" id="IPR005467">
    <property type="entry name" value="His_kinase_dom"/>
</dbReference>
<dbReference type="InterPro" id="IPR036097">
    <property type="entry name" value="HisK_dim/P_sf"/>
</dbReference>
<dbReference type="RefSeq" id="WP_337108641.1">
    <property type="nucleotide sequence ID" value="NZ_JAPYKS010000024.1"/>
</dbReference>
<dbReference type="Proteomes" id="UP001387293">
    <property type="component" value="Unassembled WGS sequence"/>
</dbReference>
<dbReference type="PROSITE" id="PS50109">
    <property type="entry name" value="HIS_KIN"/>
    <property type="match status" value="1"/>
</dbReference>
<accession>A0ABU8L2L8</accession>
<feature type="transmembrane region" description="Helical" evidence="10">
    <location>
        <begin position="91"/>
        <end position="113"/>
    </location>
</feature>
<proteinExistence type="predicted"/>
<evidence type="ECO:0000256" key="10">
    <source>
        <dbReference type="SAM" id="Phobius"/>
    </source>
</evidence>
<evidence type="ECO:0000256" key="1">
    <source>
        <dbReference type="ARBA" id="ARBA00000085"/>
    </source>
</evidence>
<dbReference type="EC" id="2.7.13.3" evidence="3"/>
<keyword evidence="13" id="KW-1185">Reference proteome</keyword>
<dbReference type="SUPFAM" id="SSF47384">
    <property type="entry name" value="Homodimeric domain of signal transducing histidine kinase"/>
    <property type="match status" value="1"/>
</dbReference>
<evidence type="ECO:0000256" key="3">
    <source>
        <dbReference type="ARBA" id="ARBA00012438"/>
    </source>
</evidence>
<evidence type="ECO:0000256" key="7">
    <source>
        <dbReference type="ARBA" id="ARBA00022777"/>
    </source>
</evidence>
<dbReference type="InterPro" id="IPR003661">
    <property type="entry name" value="HisK_dim/P_dom"/>
</dbReference>
<dbReference type="Gene3D" id="3.30.565.10">
    <property type="entry name" value="Histidine kinase-like ATPase, C-terminal domain"/>
    <property type="match status" value="1"/>
</dbReference>
<evidence type="ECO:0000256" key="2">
    <source>
        <dbReference type="ARBA" id="ARBA00004141"/>
    </source>
</evidence>
<keyword evidence="4" id="KW-0597">Phosphoprotein</keyword>
<keyword evidence="10" id="KW-1133">Transmembrane helix</keyword>
<sequence length="319" mass="34282">MGRKPRLRRGFSEADNDEDGDRLVVQVRDKQGLVLLHSNHAPSSPLSLIPVPGFTENKGWRIYTEAAVSGTIFIQIAELESRRDEETLEAAFGFLLPLVLLTPLAAIVCWLILERSLRPVLTLRSEIAGRHGDNLASIRTEDLPLELAAIAKSVNSLMRRLGMALSAEREFTANAAHELRTPIAGALAQAERLLAEAPDLNVGNRARQIRASLANLAGLSEKLMQLARADAGVAAASQPVDLGSVAALVVEEFGRSAGQGEIDLVRPSKDAPMVEIDQDALAIVIRNLVENAVRHGASGKPVKISIGKDASLRIINECG</sequence>
<dbReference type="PANTHER" id="PTHR45436">
    <property type="entry name" value="SENSOR HISTIDINE KINASE YKOH"/>
    <property type="match status" value="1"/>
</dbReference>